<evidence type="ECO:0000313" key="2">
    <source>
        <dbReference type="EMBL" id="CAH1395858.1"/>
    </source>
</evidence>
<protein>
    <recommendedName>
        <fullName evidence="4">Neuropeptide</fullName>
    </recommendedName>
</protein>
<gene>
    <name evidence="2" type="ORF">NEZAVI_LOCUS6051</name>
</gene>
<dbReference type="OrthoDB" id="6627367at2759"/>
<keyword evidence="1" id="KW-0732">Signal</keyword>
<evidence type="ECO:0000256" key="1">
    <source>
        <dbReference type="SAM" id="SignalP"/>
    </source>
</evidence>
<feature type="signal peptide" evidence="1">
    <location>
        <begin position="1"/>
        <end position="18"/>
    </location>
</feature>
<keyword evidence="3" id="KW-1185">Reference proteome</keyword>
<reference evidence="2" key="1">
    <citation type="submission" date="2022-01" db="EMBL/GenBank/DDBJ databases">
        <authorList>
            <person name="King R."/>
        </authorList>
    </citation>
    <scope>NUCLEOTIDE SEQUENCE</scope>
</reference>
<sequence length="500" mass="56102">MFYILRLVPVLIFMCVETISISSEDGEHLLKERGAHHPKPVPVELLDHLDKAAKNEEEVNSGMLPFLVPTARACADVERPAYAKATCTSYPGRVVCQLGRYTFVINNGEHKMNPEIIERFAAMVYHRSQEGDANFDISVDIPVKINDDYFVPPQRLIETTTSHMEEMRYPVFVECSPIIDERKMCNPPYNPTEIIYSCKRRELGFGGFGGLDKRMVISVDGEGTVAAGDLVLPYNALKDKRKKRQREKQAEKVELIHLTPSGADNKLYSDVCSLKTKGWCPNFIETDCPPTCRTINITVVDDCAAVNGGTPTNAMEAPPLTEVPQSAPAEDKSNAVVQPQEKAQRAFATNATHVEEGLQVMKNQEAQLLAVTILPPPQVRVFSDVCLKSTEFPWCPQSVGEVFECSIPTCITIDECAPPTYKGRMRREEPKPRHLQIRMKSGRKFGPKRIFRKRKRQALSNYSFLNFPRKNFEGPEITCSQRQWGTLGGRRVRSAPGPSS</sequence>
<evidence type="ECO:0000313" key="3">
    <source>
        <dbReference type="Proteomes" id="UP001152798"/>
    </source>
</evidence>
<feature type="chain" id="PRO_5040135666" description="Neuropeptide" evidence="1">
    <location>
        <begin position="19"/>
        <end position="500"/>
    </location>
</feature>
<name>A0A9P0MDA9_NEZVI</name>
<dbReference type="EMBL" id="OV725079">
    <property type="protein sequence ID" value="CAH1395858.1"/>
    <property type="molecule type" value="Genomic_DNA"/>
</dbReference>
<organism evidence="2 3">
    <name type="scientific">Nezara viridula</name>
    <name type="common">Southern green stink bug</name>
    <name type="synonym">Cimex viridulus</name>
    <dbReference type="NCBI Taxonomy" id="85310"/>
    <lineage>
        <taxon>Eukaryota</taxon>
        <taxon>Metazoa</taxon>
        <taxon>Ecdysozoa</taxon>
        <taxon>Arthropoda</taxon>
        <taxon>Hexapoda</taxon>
        <taxon>Insecta</taxon>
        <taxon>Pterygota</taxon>
        <taxon>Neoptera</taxon>
        <taxon>Paraneoptera</taxon>
        <taxon>Hemiptera</taxon>
        <taxon>Heteroptera</taxon>
        <taxon>Panheteroptera</taxon>
        <taxon>Pentatomomorpha</taxon>
        <taxon>Pentatomoidea</taxon>
        <taxon>Pentatomidae</taxon>
        <taxon>Pentatominae</taxon>
        <taxon>Nezara</taxon>
    </lineage>
</organism>
<accession>A0A9P0MDA9</accession>
<dbReference type="AlphaFoldDB" id="A0A9P0MDA9"/>
<evidence type="ECO:0008006" key="4">
    <source>
        <dbReference type="Google" id="ProtNLM"/>
    </source>
</evidence>
<dbReference type="Proteomes" id="UP001152798">
    <property type="component" value="Chromosome 3"/>
</dbReference>
<proteinExistence type="predicted"/>